<accession>A0AAW2I0R5</accession>
<evidence type="ECO:0000313" key="4">
    <source>
        <dbReference type="EMBL" id="KAL0275694.1"/>
    </source>
</evidence>
<protein>
    <recommendedName>
        <fullName evidence="1">COMM domain-containing protein 5</fullName>
    </recommendedName>
</protein>
<dbReference type="EMBL" id="JARGDH010000002">
    <property type="protein sequence ID" value="KAL0275694.1"/>
    <property type="molecule type" value="Genomic_DNA"/>
</dbReference>
<evidence type="ECO:0000259" key="3">
    <source>
        <dbReference type="PROSITE" id="PS51269"/>
    </source>
</evidence>
<comment type="similarity">
    <text evidence="2">Belongs to the COMM domain-containing protein 5 family.</text>
</comment>
<reference evidence="4" key="1">
    <citation type="journal article" date="2024" name="Gigascience">
        <title>Chromosome-level genome of the poultry shaft louse Menopon gallinae provides insight into the host-switching and adaptive evolution of parasitic lice.</title>
        <authorList>
            <person name="Xu Y."/>
            <person name="Ma L."/>
            <person name="Liu S."/>
            <person name="Liang Y."/>
            <person name="Liu Q."/>
            <person name="He Z."/>
            <person name="Tian L."/>
            <person name="Duan Y."/>
            <person name="Cai W."/>
            <person name="Li H."/>
            <person name="Song F."/>
        </authorList>
    </citation>
    <scope>NUCLEOTIDE SEQUENCE</scope>
    <source>
        <strain evidence="4">Cailab_2023a</strain>
    </source>
</reference>
<sequence length="207" mass="24205">MTSTLENHIFQNQQVPQGVMILTKIMPNIKQPVLSSLLKLVFDTIERKPIPPKSLERLSKKTSLEDKGDYLFSGLMILVQAIVRLPQDSVKETDLRQGLKELKFTDECCSEFLTMFRDNKVNLYTIKHHLCDFFLKIENFNWRIDVTISSNFLAKSLDTVIIFYITFKNGESKSFEMSIAKFHQLRFFISSMLREMEFLEKKSAFKT</sequence>
<dbReference type="PROSITE" id="PS51269">
    <property type="entry name" value="COMM"/>
    <property type="match status" value="1"/>
</dbReference>
<dbReference type="PANTHER" id="PTHR15666">
    <property type="entry name" value="COMM DOMAIN CONTAINING PROTEIN 5"/>
    <property type="match status" value="1"/>
</dbReference>
<comment type="caution">
    <text evidence="4">The sequence shown here is derived from an EMBL/GenBank/DDBJ whole genome shotgun (WGS) entry which is preliminary data.</text>
</comment>
<dbReference type="GO" id="GO:0005634">
    <property type="term" value="C:nucleus"/>
    <property type="evidence" value="ECO:0007669"/>
    <property type="project" value="TreeGrafter"/>
</dbReference>
<name>A0AAW2I0R5_9NEOP</name>
<evidence type="ECO:0000256" key="1">
    <source>
        <dbReference type="ARBA" id="ARBA00016556"/>
    </source>
</evidence>
<organism evidence="4">
    <name type="scientific">Menopon gallinae</name>
    <name type="common">poultry shaft louse</name>
    <dbReference type="NCBI Taxonomy" id="328185"/>
    <lineage>
        <taxon>Eukaryota</taxon>
        <taxon>Metazoa</taxon>
        <taxon>Ecdysozoa</taxon>
        <taxon>Arthropoda</taxon>
        <taxon>Hexapoda</taxon>
        <taxon>Insecta</taxon>
        <taxon>Pterygota</taxon>
        <taxon>Neoptera</taxon>
        <taxon>Paraneoptera</taxon>
        <taxon>Psocodea</taxon>
        <taxon>Troctomorpha</taxon>
        <taxon>Phthiraptera</taxon>
        <taxon>Amblycera</taxon>
        <taxon>Menoponidae</taxon>
        <taxon>Menopon</taxon>
    </lineage>
</organism>
<proteinExistence type="inferred from homology"/>
<dbReference type="PANTHER" id="PTHR15666:SF1">
    <property type="entry name" value="COMM DOMAIN-CONTAINING PROTEIN 5"/>
    <property type="match status" value="1"/>
</dbReference>
<dbReference type="AlphaFoldDB" id="A0AAW2I0R5"/>
<evidence type="ECO:0000256" key="2">
    <source>
        <dbReference type="ARBA" id="ARBA00093452"/>
    </source>
</evidence>
<dbReference type="Pfam" id="PF07258">
    <property type="entry name" value="COMM_domain"/>
    <property type="match status" value="1"/>
</dbReference>
<dbReference type="InterPro" id="IPR037357">
    <property type="entry name" value="COMMD5"/>
</dbReference>
<feature type="domain" description="COMM" evidence="3">
    <location>
        <begin position="136"/>
        <end position="200"/>
    </location>
</feature>
<gene>
    <name evidence="4" type="ORF">PYX00_003483</name>
</gene>
<dbReference type="InterPro" id="IPR017920">
    <property type="entry name" value="COMM"/>
</dbReference>